<dbReference type="EMBL" id="JAGFNY010000017">
    <property type="protein sequence ID" value="MBW7570431.1"/>
    <property type="molecule type" value="Genomic_DNA"/>
</dbReference>
<dbReference type="RefSeq" id="WP_219937654.1">
    <property type="nucleotide sequence ID" value="NZ_JAGFNY010000017.1"/>
</dbReference>
<reference evidence="2 3" key="1">
    <citation type="submission" date="2021-03" db="EMBL/GenBank/DDBJ databases">
        <title>Succinivibrio sp. nov. isolated from feces of cow.</title>
        <authorList>
            <person name="Choi J.-Y."/>
        </authorList>
    </citation>
    <scope>NUCLEOTIDE SEQUENCE [LARGE SCALE GENOMIC DNA]</scope>
    <source>
        <strain evidence="2 3">AGMB01872</strain>
    </source>
</reference>
<evidence type="ECO:0000256" key="1">
    <source>
        <dbReference type="SAM" id="SignalP"/>
    </source>
</evidence>
<accession>A0ABS7DGK1</accession>
<feature type="signal peptide" evidence="1">
    <location>
        <begin position="1"/>
        <end position="24"/>
    </location>
</feature>
<evidence type="ECO:0000313" key="2">
    <source>
        <dbReference type="EMBL" id="MBW7570431.1"/>
    </source>
</evidence>
<feature type="chain" id="PRO_5047016564" description="Lipoprotein" evidence="1">
    <location>
        <begin position="25"/>
        <end position="172"/>
    </location>
</feature>
<keyword evidence="3" id="KW-1185">Reference proteome</keyword>
<dbReference type="PROSITE" id="PS51257">
    <property type="entry name" value="PROKAR_LIPOPROTEIN"/>
    <property type="match status" value="1"/>
</dbReference>
<protein>
    <recommendedName>
        <fullName evidence="4">Lipoprotein</fullName>
    </recommendedName>
</protein>
<evidence type="ECO:0000313" key="3">
    <source>
        <dbReference type="Proteomes" id="UP000731465"/>
    </source>
</evidence>
<comment type="caution">
    <text evidence="2">The sequence shown here is derived from an EMBL/GenBank/DDBJ whole genome shotgun (WGS) entry which is preliminary data.</text>
</comment>
<evidence type="ECO:0008006" key="4">
    <source>
        <dbReference type="Google" id="ProtNLM"/>
    </source>
</evidence>
<organism evidence="2 3">
    <name type="scientific">Succinivibrio faecicola</name>
    <dbReference type="NCBI Taxonomy" id="2820300"/>
    <lineage>
        <taxon>Bacteria</taxon>
        <taxon>Pseudomonadati</taxon>
        <taxon>Pseudomonadota</taxon>
        <taxon>Gammaproteobacteria</taxon>
        <taxon>Aeromonadales</taxon>
        <taxon>Succinivibrionaceae</taxon>
        <taxon>Succinivibrio</taxon>
    </lineage>
</organism>
<proteinExistence type="predicted"/>
<keyword evidence="1" id="KW-0732">Signal</keyword>
<gene>
    <name evidence="2" type="ORF">J5V48_05920</name>
</gene>
<dbReference type="Gene3D" id="3.40.50.10610">
    <property type="entry name" value="ABC-type transport auxiliary lipoprotein component"/>
    <property type="match status" value="1"/>
</dbReference>
<sequence>MKKLLLTGAAAVALLTGCSSYTGTDNMDASKNATFALIPFVNHSNTPLAEQNVKAIVNSVLTEKGAKVVVYENNSDAEDLKSLLDENYDRKEALKWLSNVSYNYVITGSVDEWDYKAGLDGEPVVSVTIEIKDANNKSVFVKTGSRSGFGRESLNYSGQVVVSNILDDLKLN</sequence>
<name>A0ABS7DGK1_9GAMM</name>
<dbReference type="Proteomes" id="UP000731465">
    <property type="component" value="Unassembled WGS sequence"/>
</dbReference>